<gene>
    <name evidence="10" type="ORF">CINF_0533</name>
</gene>
<keyword evidence="6 7" id="KW-0807">Transducer</keyword>
<evidence type="ECO:0000259" key="9">
    <source>
        <dbReference type="PROSITE" id="PS50111"/>
    </source>
</evidence>
<sequence length="584" mass="64351">MYKNFSLKVKIIILVAGMLVGLLIALAVILHYAKNIFNDANEAISNSTKIETQQKIKLATDTLAFSLGEFVRGLDEKAQIQIIAEGIEKFRFENDKSGYYFAYKEYTPVAHPTRKDLIGKSLYNVKDEKGVYYVRELFETAKNQSKQTNFVYFSFSKPLPDGTLGTAEKIGYATLIPNTNNIWLSTGVYTDTFSQHAQEISQSIVNNIYTALLNSALIGSVCFGIIGVPLLLAFYANLVSSVRVLQSNLCSFFNFLNGSSTQSTIKALNSKDEFGAMAKEINTNIQKIQAGLNQDNLAIAQSAQTAKAVQNGDFTARIIKDPDNPRLIELKNVLNNMLDVLEKKVGSNMNEINRVFESYKALDFTTQIPNAKGSVELTTNILGEEITKMLHSSQNYAKDLVSQTSELKISMQKLLDSSSSQTSSLEQSTNAIEEISTSMQDVNDKASEVARQADDIKNIVGVIKDIADQTNLLALNAAIEAARAGEHGRGFAVVADEVRKLAERTGKSLNEIEVNVNVLVQGINDMSESIKEQTKNATKINEIITDLESITQVSVNVANHTNEISKNVNQIADDILSDVNKKKF</sequence>
<dbReference type="Pfam" id="PF00015">
    <property type="entry name" value="MCPsignal"/>
    <property type="match status" value="1"/>
</dbReference>
<evidence type="ECO:0000256" key="5">
    <source>
        <dbReference type="ARBA" id="ARBA00023136"/>
    </source>
</evidence>
<keyword evidence="5 8" id="KW-0472">Membrane</keyword>
<protein>
    <submittedName>
        <fullName evidence="10">Cache sensor-containing MCP-domain signal transduction protein</fullName>
    </submittedName>
</protein>
<keyword evidence="2" id="KW-1003">Cell membrane</keyword>
<dbReference type="EMBL" id="CP049075">
    <property type="protein sequence ID" value="QLI05056.1"/>
    <property type="molecule type" value="Genomic_DNA"/>
</dbReference>
<accession>A0A7H9CG43</accession>
<evidence type="ECO:0000256" key="7">
    <source>
        <dbReference type="PROSITE-ProRule" id="PRU00284"/>
    </source>
</evidence>
<evidence type="ECO:0000256" key="3">
    <source>
        <dbReference type="ARBA" id="ARBA00022692"/>
    </source>
</evidence>
<keyword evidence="3 8" id="KW-0812">Transmembrane</keyword>
<dbReference type="Gene3D" id="1.20.120.1530">
    <property type="match status" value="1"/>
</dbReference>
<dbReference type="SMART" id="SM01049">
    <property type="entry name" value="Cache_2"/>
    <property type="match status" value="1"/>
</dbReference>
<dbReference type="Gene3D" id="3.30.450.20">
    <property type="entry name" value="PAS domain"/>
    <property type="match status" value="1"/>
</dbReference>
<dbReference type="GO" id="GO:0007165">
    <property type="term" value="P:signal transduction"/>
    <property type="evidence" value="ECO:0007669"/>
    <property type="project" value="UniProtKB-KW"/>
</dbReference>
<dbReference type="InterPro" id="IPR004089">
    <property type="entry name" value="MCPsignal_dom"/>
</dbReference>
<name>A0A7H9CG43_9BACT</name>
<reference evidence="10 11" key="1">
    <citation type="submission" date="2020-02" db="EMBL/GenBank/DDBJ databases">
        <title>Complete genome sequence of the novel Campylobacter species Candidatus Campylobacter infans.</title>
        <authorList>
            <person name="Duim B."/>
            <person name="Zomer A."/>
            <person name="van der Graaf L."/>
            <person name="Wagenaar J."/>
        </authorList>
    </citation>
    <scope>NUCLEOTIDE SEQUENCE [LARGE SCALE GENOMIC DNA]</scope>
    <source>
        <strain evidence="10 11">19S00001</strain>
    </source>
</reference>
<dbReference type="Gene3D" id="1.10.287.950">
    <property type="entry name" value="Methyl-accepting chemotaxis protein"/>
    <property type="match status" value="1"/>
</dbReference>
<dbReference type="GO" id="GO:0005886">
    <property type="term" value="C:plasma membrane"/>
    <property type="evidence" value="ECO:0007669"/>
    <property type="project" value="UniProtKB-SubCell"/>
</dbReference>
<feature type="domain" description="Methyl-accepting transducer" evidence="9">
    <location>
        <begin position="384"/>
        <end position="572"/>
    </location>
</feature>
<dbReference type="Pfam" id="PF08269">
    <property type="entry name" value="dCache_2"/>
    <property type="match status" value="1"/>
</dbReference>
<dbReference type="InterPro" id="IPR004010">
    <property type="entry name" value="Double_Cache_2"/>
</dbReference>
<dbReference type="PANTHER" id="PTHR32089">
    <property type="entry name" value="METHYL-ACCEPTING CHEMOTAXIS PROTEIN MCPB"/>
    <property type="match status" value="1"/>
</dbReference>
<evidence type="ECO:0000256" key="4">
    <source>
        <dbReference type="ARBA" id="ARBA00022989"/>
    </source>
</evidence>
<evidence type="ECO:0000256" key="1">
    <source>
        <dbReference type="ARBA" id="ARBA00004651"/>
    </source>
</evidence>
<evidence type="ECO:0000256" key="2">
    <source>
        <dbReference type="ARBA" id="ARBA00022475"/>
    </source>
</evidence>
<dbReference type="RefSeq" id="WP_179975645.1">
    <property type="nucleotide sequence ID" value="NZ_CP049075.1"/>
</dbReference>
<dbReference type="SUPFAM" id="SSF58104">
    <property type="entry name" value="Methyl-accepting chemotaxis protein (MCP) signaling domain"/>
    <property type="match status" value="1"/>
</dbReference>
<dbReference type="PROSITE" id="PS50111">
    <property type="entry name" value="CHEMOTAXIS_TRANSDUC_2"/>
    <property type="match status" value="1"/>
</dbReference>
<keyword evidence="4 8" id="KW-1133">Transmembrane helix</keyword>
<dbReference type="Proteomes" id="UP000509414">
    <property type="component" value="Chromosome"/>
</dbReference>
<organism evidence="10 11">
    <name type="scientific">Candidatus Campylobacter infans</name>
    <dbReference type="NCBI Taxonomy" id="2561898"/>
    <lineage>
        <taxon>Bacteria</taxon>
        <taxon>Pseudomonadati</taxon>
        <taxon>Campylobacterota</taxon>
        <taxon>Epsilonproteobacteria</taxon>
        <taxon>Campylobacterales</taxon>
        <taxon>Campylobacteraceae</taxon>
        <taxon>Campylobacter</taxon>
    </lineage>
</organism>
<keyword evidence="11" id="KW-1185">Reference proteome</keyword>
<evidence type="ECO:0000313" key="10">
    <source>
        <dbReference type="EMBL" id="QLI05056.1"/>
    </source>
</evidence>
<dbReference type="PANTHER" id="PTHR32089:SF112">
    <property type="entry name" value="LYSOZYME-LIKE PROTEIN-RELATED"/>
    <property type="match status" value="1"/>
</dbReference>
<comment type="subcellular location">
    <subcellularLocation>
        <location evidence="1">Cell membrane</location>
        <topology evidence="1">Multi-pass membrane protein</topology>
    </subcellularLocation>
</comment>
<dbReference type="InterPro" id="IPR033480">
    <property type="entry name" value="sCache_2"/>
</dbReference>
<feature type="transmembrane region" description="Helical" evidence="8">
    <location>
        <begin position="211"/>
        <end position="236"/>
    </location>
</feature>
<dbReference type="SMART" id="SM00283">
    <property type="entry name" value="MA"/>
    <property type="match status" value="1"/>
</dbReference>
<dbReference type="KEGG" id="cinf:CINF_0533"/>
<evidence type="ECO:0000313" key="11">
    <source>
        <dbReference type="Proteomes" id="UP000509414"/>
    </source>
</evidence>
<dbReference type="AlphaFoldDB" id="A0A7H9CG43"/>
<feature type="transmembrane region" description="Helical" evidence="8">
    <location>
        <begin position="12"/>
        <end position="33"/>
    </location>
</feature>
<evidence type="ECO:0000256" key="6">
    <source>
        <dbReference type="ARBA" id="ARBA00023224"/>
    </source>
</evidence>
<evidence type="ECO:0000256" key="8">
    <source>
        <dbReference type="SAM" id="Phobius"/>
    </source>
</evidence>
<proteinExistence type="predicted"/>